<feature type="compositionally biased region" description="Basic and acidic residues" evidence="5">
    <location>
        <begin position="811"/>
        <end position="820"/>
    </location>
</feature>
<feature type="region of interest" description="Disordered" evidence="5">
    <location>
        <begin position="593"/>
        <end position="699"/>
    </location>
</feature>
<comment type="similarity">
    <text evidence="2">Belongs to the ESF1 family.</text>
</comment>
<keyword evidence="9" id="KW-1185">Reference proteome</keyword>
<feature type="region of interest" description="Disordered" evidence="5">
    <location>
        <begin position="505"/>
        <end position="529"/>
    </location>
</feature>
<feature type="region of interest" description="Disordered" evidence="5">
    <location>
        <begin position="75"/>
        <end position="96"/>
    </location>
</feature>
<evidence type="ECO:0000259" key="6">
    <source>
        <dbReference type="Pfam" id="PF08159"/>
    </source>
</evidence>
<dbReference type="STRING" id="1088818.A0A2I0A206"/>
<reference evidence="8 9" key="1">
    <citation type="journal article" date="2017" name="Nature">
        <title>The Apostasia genome and the evolution of orchids.</title>
        <authorList>
            <person name="Zhang G.Q."/>
            <person name="Liu K.W."/>
            <person name="Li Z."/>
            <person name="Lohaus R."/>
            <person name="Hsiao Y.Y."/>
            <person name="Niu S.C."/>
            <person name="Wang J.Y."/>
            <person name="Lin Y.C."/>
            <person name="Xu Q."/>
            <person name="Chen L.J."/>
            <person name="Yoshida K."/>
            <person name="Fujiwara S."/>
            <person name="Wang Z.W."/>
            <person name="Zhang Y.Q."/>
            <person name="Mitsuda N."/>
            <person name="Wang M."/>
            <person name="Liu G.H."/>
            <person name="Pecoraro L."/>
            <person name="Huang H.X."/>
            <person name="Xiao X.J."/>
            <person name="Lin M."/>
            <person name="Wu X.Y."/>
            <person name="Wu W.L."/>
            <person name="Chen Y.Y."/>
            <person name="Chang S.B."/>
            <person name="Sakamoto S."/>
            <person name="Ohme-Takagi M."/>
            <person name="Yagi M."/>
            <person name="Zeng S.J."/>
            <person name="Shen C.Y."/>
            <person name="Yeh C.M."/>
            <person name="Luo Y.B."/>
            <person name="Tsai W.C."/>
            <person name="Van de Peer Y."/>
            <person name="Liu Z.J."/>
        </authorList>
    </citation>
    <scope>NUCLEOTIDE SEQUENCE [LARGE SCALE GENOMIC DNA]</scope>
    <source>
        <strain evidence="9">cv. Shenzhen</strain>
        <tissue evidence="8">Stem</tissue>
    </source>
</reference>
<evidence type="ECO:0000259" key="7">
    <source>
        <dbReference type="Pfam" id="PF25121"/>
    </source>
</evidence>
<dbReference type="Pfam" id="PF25121">
    <property type="entry name" value="RRM_ESF1"/>
    <property type="match status" value="1"/>
</dbReference>
<feature type="compositionally biased region" description="Basic and acidic residues" evidence="5">
    <location>
        <begin position="168"/>
        <end position="181"/>
    </location>
</feature>
<dbReference type="Proteomes" id="UP000236161">
    <property type="component" value="Unassembled WGS sequence"/>
</dbReference>
<name>A0A2I0A206_9ASPA</name>
<dbReference type="OrthoDB" id="431825at2759"/>
<organism evidence="8 9">
    <name type="scientific">Apostasia shenzhenica</name>
    <dbReference type="NCBI Taxonomy" id="1088818"/>
    <lineage>
        <taxon>Eukaryota</taxon>
        <taxon>Viridiplantae</taxon>
        <taxon>Streptophyta</taxon>
        <taxon>Embryophyta</taxon>
        <taxon>Tracheophyta</taxon>
        <taxon>Spermatophyta</taxon>
        <taxon>Magnoliopsida</taxon>
        <taxon>Liliopsida</taxon>
        <taxon>Asparagales</taxon>
        <taxon>Orchidaceae</taxon>
        <taxon>Apostasioideae</taxon>
        <taxon>Apostasia</taxon>
    </lineage>
</organism>
<gene>
    <name evidence="8" type="ORF">AXF42_Ash004118</name>
</gene>
<feature type="region of interest" description="Disordered" evidence="5">
    <location>
        <begin position="143"/>
        <end position="223"/>
    </location>
</feature>
<feature type="compositionally biased region" description="Basic residues" evidence="5">
    <location>
        <begin position="593"/>
        <end position="603"/>
    </location>
</feature>
<evidence type="ECO:0000313" key="9">
    <source>
        <dbReference type="Proteomes" id="UP000236161"/>
    </source>
</evidence>
<evidence type="ECO:0000313" key="8">
    <source>
        <dbReference type="EMBL" id="PKA49578.1"/>
    </source>
</evidence>
<feature type="domain" description="NUC153" evidence="6">
    <location>
        <begin position="717"/>
        <end position="741"/>
    </location>
</feature>
<feature type="region of interest" description="Disordered" evidence="5">
    <location>
        <begin position="1"/>
        <end position="33"/>
    </location>
</feature>
<feature type="compositionally biased region" description="Basic and acidic residues" evidence="5">
    <location>
        <begin position="1"/>
        <end position="13"/>
    </location>
</feature>
<dbReference type="Pfam" id="PF08159">
    <property type="entry name" value="NUC153"/>
    <property type="match status" value="1"/>
</dbReference>
<evidence type="ECO:0000256" key="1">
    <source>
        <dbReference type="ARBA" id="ARBA00004604"/>
    </source>
</evidence>
<protein>
    <submittedName>
        <fullName evidence="8">Uncharacterized protein</fullName>
    </submittedName>
</protein>
<dbReference type="InterPro" id="IPR012580">
    <property type="entry name" value="NUC153"/>
</dbReference>
<dbReference type="GO" id="GO:0006364">
    <property type="term" value="P:rRNA processing"/>
    <property type="evidence" value="ECO:0007669"/>
    <property type="project" value="InterPro"/>
</dbReference>
<feature type="compositionally biased region" description="Basic and acidic residues" evidence="5">
    <location>
        <begin position="84"/>
        <end position="96"/>
    </location>
</feature>
<evidence type="ECO:0000256" key="4">
    <source>
        <dbReference type="ARBA" id="ARBA00023242"/>
    </source>
</evidence>
<feature type="compositionally biased region" description="Low complexity" evidence="5">
    <location>
        <begin position="201"/>
        <end position="213"/>
    </location>
</feature>
<dbReference type="GO" id="GO:0005730">
    <property type="term" value="C:nucleolus"/>
    <property type="evidence" value="ECO:0007669"/>
    <property type="project" value="UniProtKB-SubCell"/>
</dbReference>
<accession>A0A2I0A206</accession>
<feature type="domain" description="ESF1 RRM" evidence="7">
    <location>
        <begin position="247"/>
        <end position="389"/>
    </location>
</feature>
<evidence type="ECO:0000256" key="5">
    <source>
        <dbReference type="SAM" id="MobiDB-lite"/>
    </source>
</evidence>
<dbReference type="InterPro" id="IPR056750">
    <property type="entry name" value="RRM_ESF1"/>
</dbReference>
<sequence>MVYDKSLKSERNNKIKNKRKQKREDSNISFLSSKNGIKEDRDIKKRPRLKWKTKEAETSTVEQDHATIISIQNRMEKSKKRTKTNNEHSLEQEREVKKKNNFFSDVRFNLAHTDPRFQRIPKREAKILIDSRFVRMLSDRNFSSSAAPVDKRGKPRKSKEVNPLLRYYLHEQEPDVEKEAWKEEEEEEEDPEVVKAKDIGSSSEGSSDDSSSSSKDEDEQDDYSVNSDLCRYLMANHEDTPTIEQETHRLAVVNMDWDHIKSVDLFVVMSSCLPKGGLVLSVSIYPSEFGLKCMEVEALHGPTCLIDDGDGEQSEEEPDGEMVNEKLRSYELNKLRYYHAVAVFDSSATANHVYNTLDGTELTRTSNIFDLRFIPETMEFKHSPRDVTTEAPTSYKEPDFHTRALQHSEVKLTWEDDEPQRVKTLRRKFNAEKESLSWICFWIVEEPEVYFVGGLISRSEKMRILDWVQSSISVGLAFGLSRKLKCTLLRPHLDLDDLNEYLASTDDSDESEHGNPDEAENLSCGKPKKHGNVGKLRALLQSNGGNSDSDQSDNDRDMEITFNTGLEDLSKRILEKKEKKADTIWEQVLRKRKEKRLARKNRSKNSSDDDEGSDHEMKEAPDKPDDFFIEESSDANRKTGFKKSKSRVTHKKEREEAEEIEREQEASRAELELLFAEDQGVDKGPSGYNMKSKKMKGKKGMEIAAEEKLPNVDCSNDPRFAALFTNPLYALDPTDPQFKRSAAHARQRLQKQIGSRQNAAEDENDEPKQTMLSNAEDAGLVKEQGAQWGNEKHELSSMVKSLKRNLGNMKHIKDDAKDENFPSSSREAHVQLIDL</sequence>
<dbReference type="PANTHER" id="PTHR12202:SF0">
    <property type="entry name" value="ESF1 HOMOLOG"/>
    <property type="match status" value="1"/>
</dbReference>
<feature type="region of interest" description="Disordered" evidence="5">
    <location>
        <begin position="811"/>
        <end position="835"/>
    </location>
</feature>
<comment type="subcellular location">
    <subcellularLocation>
        <location evidence="1">Nucleus</location>
        <location evidence="1">Nucleolus</location>
    </subcellularLocation>
</comment>
<dbReference type="EMBL" id="KZ452037">
    <property type="protein sequence ID" value="PKA49578.1"/>
    <property type="molecule type" value="Genomic_DNA"/>
</dbReference>
<proteinExistence type="inferred from homology"/>
<dbReference type="InterPro" id="IPR039754">
    <property type="entry name" value="Esf1"/>
</dbReference>
<dbReference type="PANTHER" id="PTHR12202">
    <property type="entry name" value="ESF1 HOMOLOG"/>
    <property type="match status" value="1"/>
</dbReference>
<feature type="compositionally biased region" description="Basic residues" evidence="5">
    <location>
        <begin position="639"/>
        <end position="651"/>
    </location>
</feature>
<evidence type="ECO:0000256" key="2">
    <source>
        <dbReference type="ARBA" id="ARBA00009087"/>
    </source>
</evidence>
<evidence type="ECO:0000256" key="3">
    <source>
        <dbReference type="ARBA" id="ARBA00023054"/>
    </source>
</evidence>
<feature type="region of interest" description="Disordered" evidence="5">
    <location>
        <begin position="735"/>
        <end position="778"/>
    </location>
</feature>
<keyword evidence="4" id="KW-0539">Nucleus</keyword>
<dbReference type="AlphaFoldDB" id="A0A2I0A206"/>
<feature type="compositionally biased region" description="Acidic residues" evidence="5">
    <location>
        <begin position="182"/>
        <end position="191"/>
    </location>
</feature>
<dbReference type="GO" id="GO:0003723">
    <property type="term" value="F:RNA binding"/>
    <property type="evidence" value="ECO:0007669"/>
    <property type="project" value="TreeGrafter"/>
</dbReference>
<feature type="compositionally biased region" description="Basic and acidic residues" evidence="5">
    <location>
        <begin position="614"/>
        <end position="626"/>
    </location>
</feature>
<keyword evidence="3" id="KW-0175">Coiled coil</keyword>